<feature type="region of interest" description="Disordered" evidence="1">
    <location>
        <begin position="26"/>
        <end position="45"/>
    </location>
</feature>
<accession>A0A8K0X3T1</accession>
<protein>
    <submittedName>
        <fullName evidence="2">Uncharacterized protein</fullName>
    </submittedName>
</protein>
<dbReference type="AlphaFoldDB" id="A0A8K0X3T1"/>
<sequence>MGHARVRWVARVVRERLVWSGYTTAGGASQGSAAHTPAWSSSGAGRSRIVCRRPGWTGSRRQRAQASGCAVLARTCGTRLRPAMRPHYDDGFLCADGPHSLTGRSRVSRHVHCAGNSSSAGEGREAPEDQRSRPRGALQVTVLGVRRRV</sequence>
<comment type="caution">
    <text evidence="2">The sequence shown here is derived from an EMBL/GenBank/DDBJ whole genome shotgun (WGS) entry which is preliminary data.</text>
</comment>
<proteinExistence type="predicted"/>
<feature type="compositionally biased region" description="Basic and acidic residues" evidence="1">
    <location>
        <begin position="122"/>
        <end position="132"/>
    </location>
</feature>
<evidence type="ECO:0000313" key="3">
    <source>
        <dbReference type="Proteomes" id="UP000813385"/>
    </source>
</evidence>
<reference evidence="2" key="1">
    <citation type="journal article" date="2021" name="Nat. Commun.">
        <title>Genetic determinants of endophytism in the Arabidopsis root mycobiome.</title>
        <authorList>
            <person name="Mesny F."/>
            <person name="Miyauchi S."/>
            <person name="Thiergart T."/>
            <person name="Pickel B."/>
            <person name="Atanasova L."/>
            <person name="Karlsson M."/>
            <person name="Huettel B."/>
            <person name="Barry K.W."/>
            <person name="Haridas S."/>
            <person name="Chen C."/>
            <person name="Bauer D."/>
            <person name="Andreopoulos W."/>
            <person name="Pangilinan J."/>
            <person name="LaButti K."/>
            <person name="Riley R."/>
            <person name="Lipzen A."/>
            <person name="Clum A."/>
            <person name="Drula E."/>
            <person name="Henrissat B."/>
            <person name="Kohler A."/>
            <person name="Grigoriev I.V."/>
            <person name="Martin F.M."/>
            <person name="Hacquard S."/>
        </authorList>
    </citation>
    <scope>NUCLEOTIDE SEQUENCE</scope>
    <source>
        <strain evidence="2">MPI-CAGE-AT-0016</strain>
    </source>
</reference>
<name>A0A8K0X3T1_9PEZI</name>
<organism evidence="2 3">
    <name type="scientific">Plectosphaerella cucumerina</name>
    <dbReference type="NCBI Taxonomy" id="40658"/>
    <lineage>
        <taxon>Eukaryota</taxon>
        <taxon>Fungi</taxon>
        <taxon>Dikarya</taxon>
        <taxon>Ascomycota</taxon>
        <taxon>Pezizomycotina</taxon>
        <taxon>Sordariomycetes</taxon>
        <taxon>Hypocreomycetidae</taxon>
        <taxon>Glomerellales</taxon>
        <taxon>Plectosphaerellaceae</taxon>
        <taxon>Plectosphaerella</taxon>
    </lineage>
</organism>
<evidence type="ECO:0000256" key="1">
    <source>
        <dbReference type="SAM" id="MobiDB-lite"/>
    </source>
</evidence>
<feature type="region of interest" description="Disordered" evidence="1">
    <location>
        <begin position="112"/>
        <end position="137"/>
    </location>
</feature>
<gene>
    <name evidence="2" type="ORF">B0T11DRAFT_76917</name>
</gene>
<feature type="compositionally biased region" description="Low complexity" evidence="1">
    <location>
        <begin position="26"/>
        <end position="36"/>
    </location>
</feature>
<dbReference type="EMBL" id="JAGPXD010000003">
    <property type="protein sequence ID" value="KAH7361708.1"/>
    <property type="molecule type" value="Genomic_DNA"/>
</dbReference>
<dbReference type="Proteomes" id="UP000813385">
    <property type="component" value="Unassembled WGS sequence"/>
</dbReference>
<keyword evidence="3" id="KW-1185">Reference proteome</keyword>
<evidence type="ECO:0000313" key="2">
    <source>
        <dbReference type="EMBL" id="KAH7361708.1"/>
    </source>
</evidence>